<evidence type="ECO:0000313" key="4">
    <source>
        <dbReference type="EMBL" id="KAL3274193.1"/>
    </source>
</evidence>
<protein>
    <recommendedName>
        <fullName evidence="2">Serine/threonine-protein phosphatase</fullName>
        <ecNumber evidence="2">3.1.3.16</ecNumber>
    </recommendedName>
</protein>
<dbReference type="GO" id="GO:0005737">
    <property type="term" value="C:cytoplasm"/>
    <property type="evidence" value="ECO:0007669"/>
    <property type="project" value="UniProtKB-ARBA"/>
</dbReference>
<dbReference type="Proteomes" id="UP001516400">
    <property type="component" value="Unassembled WGS sequence"/>
</dbReference>
<gene>
    <name evidence="4" type="ORF">HHI36_015610</name>
</gene>
<keyword evidence="5" id="KW-1185">Reference proteome</keyword>
<organism evidence="4 5">
    <name type="scientific">Cryptolaemus montrouzieri</name>
    <dbReference type="NCBI Taxonomy" id="559131"/>
    <lineage>
        <taxon>Eukaryota</taxon>
        <taxon>Metazoa</taxon>
        <taxon>Ecdysozoa</taxon>
        <taxon>Arthropoda</taxon>
        <taxon>Hexapoda</taxon>
        <taxon>Insecta</taxon>
        <taxon>Pterygota</taxon>
        <taxon>Neoptera</taxon>
        <taxon>Endopterygota</taxon>
        <taxon>Coleoptera</taxon>
        <taxon>Polyphaga</taxon>
        <taxon>Cucujiformia</taxon>
        <taxon>Coccinelloidea</taxon>
        <taxon>Coccinellidae</taxon>
        <taxon>Scymninae</taxon>
        <taxon>Scymnini</taxon>
        <taxon>Cryptolaemus</taxon>
    </lineage>
</organism>
<dbReference type="InterPro" id="IPR006186">
    <property type="entry name" value="Ser/Thr-sp_prot-phosphatase"/>
</dbReference>
<evidence type="ECO:0000313" key="5">
    <source>
        <dbReference type="Proteomes" id="UP001516400"/>
    </source>
</evidence>
<evidence type="ECO:0000259" key="3">
    <source>
        <dbReference type="PROSITE" id="PS50222"/>
    </source>
</evidence>
<comment type="similarity">
    <text evidence="1 2">Belongs to the PPP phosphatase family.</text>
</comment>
<dbReference type="CDD" id="cd00144">
    <property type="entry name" value="MPP_PPP_family"/>
    <property type="match status" value="1"/>
</dbReference>
<dbReference type="PROSITE" id="PS50222">
    <property type="entry name" value="EF_HAND_2"/>
    <property type="match status" value="1"/>
</dbReference>
<keyword evidence="2" id="KW-0378">Hydrolase</keyword>
<dbReference type="Gene3D" id="1.10.238.10">
    <property type="entry name" value="EF-hand"/>
    <property type="match status" value="1"/>
</dbReference>
<evidence type="ECO:0000256" key="1">
    <source>
        <dbReference type="ARBA" id="ARBA00008294"/>
    </source>
</evidence>
<name>A0ABD2N696_9CUCU</name>
<dbReference type="PRINTS" id="PR00114">
    <property type="entry name" value="STPHPHTASE"/>
</dbReference>
<dbReference type="PANTHER" id="PTHR11668">
    <property type="entry name" value="SERINE/THREONINE PROTEIN PHOSPHATASE"/>
    <property type="match status" value="1"/>
</dbReference>
<reference evidence="4 5" key="1">
    <citation type="journal article" date="2021" name="BMC Biol.">
        <title>Horizontally acquired antibacterial genes associated with adaptive radiation of ladybird beetles.</title>
        <authorList>
            <person name="Li H.S."/>
            <person name="Tang X.F."/>
            <person name="Huang Y.H."/>
            <person name="Xu Z.Y."/>
            <person name="Chen M.L."/>
            <person name="Du X.Y."/>
            <person name="Qiu B.Y."/>
            <person name="Chen P.T."/>
            <person name="Zhang W."/>
            <person name="Slipinski A."/>
            <person name="Escalona H.E."/>
            <person name="Waterhouse R.M."/>
            <person name="Zwick A."/>
            <person name="Pang H."/>
        </authorList>
    </citation>
    <scope>NUCLEOTIDE SEQUENCE [LARGE SCALE GENOMIC DNA]</scope>
    <source>
        <strain evidence="4">SYSU2018</strain>
    </source>
</reference>
<dbReference type="SUPFAM" id="SSF56300">
    <property type="entry name" value="Metallo-dependent phosphatases"/>
    <property type="match status" value="1"/>
</dbReference>
<dbReference type="Pfam" id="PF00149">
    <property type="entry name" value="Metallophos"/>
    <property type="match status" value="1"/>
</dbReference>
<feature type="domain" description="EF-hand" evidence="3">
    <location>
        <begin position="270"/>
        <end position="305"/>
    </location>
</feature>
<dbReference type="SUPFAM" id="SSF47473">
    <property type="entry name" value="EF-hand"/>
    <property type="match status" value="1"/>
</dbReference>
<dbReference type="PANTHER" id="PTHR11668:SF496">
    <property type="entry name" value="SERINE_THREONINE-PROTEIN PHOSPHATASE"/>
    <property type="match status" value="1"/>
</dbReference>
<accession>A0ABD2N696</accession>
<dbReference type="InterPro" id="IPR002048">
    <property type="entry name" value="EF_hand_dom"/>
</dbReference>
<proteinExistence type="inferred from homology"/>
<comment type="catalytic activity">
    <reaction evidence="2">
        <text>O-phospho-L-threonyl-[protein] + H2O = L-threonyl-[protein] + phosphate</text>
        <dbReference type="Rhea" id="RHEA:47004"/>
        <dbReference type="Rhea" id="RHEA-COMP:11060"/>
        <dbReference type="Rhea" id="RHEA-COMP:11605"/>
        <dbReference type="ChEBI" id="CHEBI:15377"/>
        <dbReference type="ChEBI" id="CHEBI:30013"/>
        <dbReference type="ChEBI" id="CHEBI:43474"/>
        <dbReference type="ChEBI" id="CHEBI:61977"/>
        <dbReference type="EC" id="3.1.3.16"/>
    </reaction>
</comment>
<dbReference type="PROSITE" id="PS00125">
    <property type="entry name" value="SER_THR_PHOSPHATASE"/>
    <property type="match status" value="1"/>
</dbReference>
<dbReference type="GO" id="GO:0004722">
    <property type="term" value="F:protein serine/threonine phosphatase activity"/>
    <property type="evidence" value="ECO:0007669"/>
    <property type="project" value="UniProtKB-EC"/>
</dbReference>
<dbReference type="InterPro" id="IPR004843">
    <property type="entry name" value="Calcineurin-like_PHP"/>
</dbReference>
<dbReference type="AlphaFoldDB" id="A0ABD2N696"/>
<sequence length="791" mass="89921">MALFKSSSDFCDVLSILAFCSSDNSYMFTQESPSSEYWIPSSKIIPGNPTTKQLINDTIELFGNPVPCDCLLRIYKFWLPNTQMHITHYVFAVKVDQDQKRRSKQTSGKFRGKIYWILDHELFRIFSMNNMRSPELFEMIMSWKNKTTNNIPEVFKSDGIQSAGNFMEMSESVIINNANNGNEQLVMATPFTRQVQINLYREFLLLCFPSFFMGLQSFCRFFSSLGWTRGDQLDLFRAADIQGRYGLSYREFLYIAAAVEPSIDTPTGTGGEMRNRYLFRFYDKDNDGMLRQDELKLIFLATRKFTKQSTDPSAIQKDFSDCYRGVQLTESTPLSLTVFLKAVQDGKIRNISGIFRTPIAVISYLKEANDREARQVQSDMRKARIKTSLLASSVEGPGKGKIVGMPFRYELGAHSVKIYTAGTMNIDKLLTLEAVSPSSTERPVLDDIKRKVSIDQFNQDSITNELIKSLRYMNLVNRQNKAQKKANQFTWGNIDSALFAKRLITVCKLVNDLLKDEPRLLQVSSPVYVLGDLHGNFNDLLHFESILWHVGPVLCPSNILFLGDYVDRGPSSIEVITYLFCYKVQNPNKIKILRGNHEIREVQKMFTFFTECHNKFGDRLGMEVWSAMNNTFDSLPIAAIIDNSIFCCHGGIPPPWLCPVVSCINEVPVPLNQPDEQSALAWEIMWNDPIRTKLNSEAFELELSANEGFAVNKRRGTAHMFSAEALDKFLRSNGLTHLIRAHEVSPAGFSVLQKGRLLTVFSSSKYCGGLNDAACIMVDQGRLRVMRIESD</sequence>
<dbReference type="InterPro" id="IPR050341">
    <property type="entry name" value="PP1_catalytic_subunit"/>
</dbReference>
<comment type="caution">
    <text evidence="4">The sequence shown here is derived from an EMBL/GenBank/DDBJ whole genome shotgun (WGS) entry which is preliminary data.</text>
</comment>
<dbReference type="EMBL" id="JABFTP020000062">
    <property type="protein sequence ID" value="KAL3274193.1"/>
    <property type="molecule type" value="Genomic_DNA"/>
</dbReference>
<dbReference type="InterPro" id="IPR011992">
    <property type="entry name" value="EF-hand-dom_pair"/>
</dbReference>
<dbReference type="InterPro" id="IPR029052">
    <property type="entry name" value="Metallo-depent_PP-like"/>
</dbReference>
<evidence type="ECO:0000256" key="2">
    <source>
        <dbReference type="RuleBase" id="RU004273"/>
    </source>
</evidence>
<dbReference type="SMART" id="SM00156">
    <property type="entry name" value="PP2Ac"/>
    <property type="match status" value="1"/>
</dbReference>
<dbReference type="EC" id="3.1.3.16" evidence="2"/>
<dbReference type="Gene3D" id="3.60.21.10">
    <property type="match status" value="1"/>
</dbReference>